<protein>
    <submittedName>
        <fullName evidence="10">Protein ALP1-like</fullName>
    </submittedName>
</protein>
<dbReference type="InParanoid" id="A0A7E5W6U8"/>
<evidence type="ECO:0000313" key="9">
    <source>
        <dbReference type="Proteomes" id="UP000322000"/>
    </source>
</evidence>
<evidence type="ECO:0000256" key="6">
    <source>
        <dbReference type="ARBA" id="ARBA00022801"/>
    </source>
</evidence>
<proteinExistence type="inferred from homology"/>
<dbReference type="PANTHER" id="PTHR22930:SF269">
    <property type="entry name" value="NUCLEASE HARBI1-LIKE PROTEIN"/>
    <property type="match status" value="1"/>
</dbReference>
<evidence type="ECO:0000256" key="2">
    <source>
        <dbReference type="ARBA" id="ARBA00004123"/>
    </source>
</evidence>
<dbReference type="AlphaFoldDB" id="A0A7E5W6U8"/>
<keyword evidence="7" id="KW-0539">Nucleus</keyword>
<sequence>MHKTYFWPILTLKPKPQRSTLKPEKFKNYYRVNREQFQELLSFVFKISTDILKQNTNFRKAISPQEKLAVCLRFLATGDAFKTIAYNYRMSTPTVSRIVHDTCIAIWKKLQPIYLKEPKRQDWENIAEAFENIWHFKNCLGAIDGKHVAIKCPPHSGSQFYNYKKYYSVVLLGVVDAHKRFIIIDVGSMGRFSDGGIFNDSVFGKKLINNQLNLPEDRHLDESSSVRVPYVFIGDKAFALRKNLLRPYSNVINDRPKRIFNYRLSRARNVVENAFGILSARWRLYRRPLECKLETVDHIIKATCVLHNYLSVQLSSLPTSAADYNQNDDYNNPRPNNMTFDRLRATREAFNVRNIYCDYFNNSGRIASQDSLVS</sequence>
<reference evidence="10" key="1">
    <citation type="submission" date="2025-08" db="UniProtKB">
        <authorList>
            <consortium name="RefSeq"/>
        </authorList>
    </citation>
    <scope>IDENTIFICATION</scope>
</reference>
<evidence type="ECO:0000256" key="1">
    <source>
        <dbReference type="ARBA" id="ARBA00001968"/>
    </source>
</evidence>
<accession>A0A7E5W6U8</accession>
<keyword evidence="6" id="KW-0378">Hydrolase</keyword>
<keyword evidence="4" id="KW-0540">Nuclease</keyword>
<dbReference type="FunCoup" id="A0A7E5W6U8">
    <property type="interactions" value="1"/>
</dbReference>
<dbReference type="GO" id="GO:0046872">
    <property type="term" value="F:metal ion binding"/>
    <property type="evidence" value="ECO:0007669"/>
    <property type="project" value="UniProtKB-KW"/>
</dbReference>
<dbReference type="PANTHER" id="PTHR22930">
    <property type="match status" value="1"/>
</dbReference>
<feature type="domain" description="DDE Tnp4" evidence="8">
    <location>
        <begin position="143"/>
        <end position="308"/>
    </location>
</feature>
<evidence type="ECO:0000256" key="3">
    <source>
        <dbReference type="ARBA" id="ARBA00006958"/>
    </source>
</evidence>
<comment type="cofactor">
    <cofactor evidence="1">
        <name>a divalent metal cation</name>
        <dbReference type="ChEBI" id="CHEBI:60240"/>
    </cofactor>
</comment>
<evidence type="ECO:0000259" key="8">
    <source>
        <dbReference type="Pfam" id="PF13359"/>
    </source>
</evidence>
<dbReference type="InterPro" id="IPR027806">
    <property type="entry name" value="HARBI1_dom"/>
</dbReference>
<comment type="similarity">
    <text evidence="3">Belongs to the HARBI1 family.</text>
</comment>
<name>A0A7E5W6U8_TRINI</name>
<comment type="subcellular location">
    <subcellularLocation>
        <location evidence="2">Nucleus</location>
    </subcellularLocation>
</comment>
<evidence type="ECO:0000256" key="7">
    <source>
        <dbReference type="ARBA" id="ARBA00023242"/>
    </source>
</evidence>
<evidence type="ECO:0000256" key="5">
    <source>
        <dbReference type="ARBA" id="ARBA00022723"/>
    </source>
</evidence>
<evidence type="ECO:0000256" key="4">
    <source>
        <dbReference type="ARBA" id="ARBA00022722"/>
    </source>
</evidence>
<dbReference type="InterPro" id="IPR045249">
    <property type="entry name" value="HARBI1-like"/>
</dbReference>
<evidence type="ECO:0000313" key="10">
    <source>
        <dbReference type="RefSeq" id="XP_026736344.1"/>
    </source>
</evidence>
<dbReference type="RefSeq" id="XP_026736344.1">
    <property type="nucleotide sequence ID" value="XM_026880543.1"/>
</dbReference>
<gene>
    <name evidence="10" type="primary">LOC113499938</name>
</gene>
<dbReference type="GO" id="GO:0004518">
    <property type="term" value="F:nuclease activity"/>
    <property type="evidence" value="ECO:0007669"/>
    <property type="project" value="UniProtKB-KW"/>
</dbReference>
<dbReference type="GeneID" id="113499938"/>
<dbReference type="GO" id="GO:0016787">
    <property type="term" value="F:hydrolase activity"/>
    <property type="evidence" value="ECO:0007669"/>
    <property type="project" value="UniProtKB-KW"/>
</dbReference>
<dbReference type="Pfam" id="PF13359">
    <property type="entry name" value="DDE_Tnp_4"/>
    <property type="match status" value="1"/>
</dbReference>
<dbReference type="Proteomes" id="UP000322000">
    <property type="component" value="Chromosome 13"/>
</dbReference>
<dbReference type="GO" id="GO:0005634">
    <property type="term" value="C:nucleus"/>
    <property type="evidence" value="ECO:0007669"/>
    <property type="project" value="UniProtKB-SubCell"/>
</dbReference>
<organism evidence="9 10">
    <name type="scientific">Trichoplusia ni</name>
    <name type="common">Cabbage looper</name>
    <dbReference type="NCBI Taxonomy" id="7111"/>
    <lineage>
        <taxon>Eukaryota</taxon>
        <taxon>Metazoa</taxon>
        <taxon>Ecdysozoa</taxon>
        <taxon>Arthropoda</taxon>
        <taxon>Hexapoda</taxon>
        <taxon>Insecta</taxon>
        <taxon>Pterygota</taxon>
        <taxon>Neoptera</taxon>
        <taxon>Endopterygota</taxon>
        <taxon>Lepidoptera</taxon>
        <taxon>Glossata</taxon>
        <taxon>Ditrysia</taxon>
        <taxon>Noctuoidea</taxon>
        <taxon>Noctuidae</taxon>
        <taxon>Plusiinae</taxon>
        <taxon>Trichoplusia</taxon>
    </lineage>
</organism>
<keyword evidence="9" id="KW-1185">Reference proteome</keyword>
<keyword evidence="5" id="KW-0479">Metal-binding</keyword>
<dbReference type="KEGG" id="tnl:113499938"/>
<dbReference type="OrthoDB" id="6581217at2759"/>